<evidence type="ECO:0000259" key="5">
    <source>
        <dbReference type="Pfam" id="PF01593"/>
    </source>
</evidence>
<keyword evidence="3 4" id="KW-0560">Oxidoreductase</keyword>
<comment type="similarity">
    <text evidence="4">Belongs to the carotenoid/retinoid oxidoreductase family.</text>
</comment>
<dbReference type="EMBL" id="NRHA01000011">
    <property type="protein sequence ID" value="PCC54050.1"/>
    <property type="molecule type" value="Genomic_DNA"/>
</dbReference>
<dbReference type="InterPro" id="IPR036188">
    <property type="entry name" value="FAD/NAD-bd_sf"/>
</dbReference>
<dbReference type="PANTHER" id="PTHR43734:SF1">
    <property type="entry name" value="PHYTOENE DESATURASE"/>
    <property type="match status" value="1"/>
</dbReference>
<dbReference type="NCBIfam" id="TIGR02734">
    <property type="entry name" value="crtI_fam"/>
    <property type="match status" value="1"/>
</dbReference>
<dbReference type="InterPro" id="IPR002937">
    <property type="entry name" value="Amino_oxidase"/>
</dbReference>
<proteinExistence type="inferred from homology"/>
<dbReference type="GO" id="GO:0016117">
    <property type="term" value="P:carotenoid biosynthetic process"/>
    <property type="evidence" value="ECO:0007669"/>
    <property type="project" value="UniProtKB-KW"/>
</dbReference>
<reference evidence="6 7" key="1">
    <citation type="journal article" date="2017" name="Elife">
        <title>Extensive horizontal gene transfer in cheese-associated bacteria.</title>
        <authorList>
            <person name="Bonham K.S."/>
            <person name="Wolfe B.E."/>
            <person name="Dutton R.J."/>
        </authorList>
    </citation>
    <scope>NUCLEOTIDE SEQUENCE [LARGE SCALE GENOMIC DNA]</scope>
    <source>
        <strain evidence="6 7">738_8</strain>
    </source>
</reference>
<evidence type="ECO:0000256" key="3">
    <source>
        <dbReference type="ARBA" id="ARBA00023002"/>
    </source>
</evidence>
<feature type="domain" description="Amine oxidase" evidence="5">
    <location>
        <begin position="13"/>
        <end position="506"/>
    </location>
</feature>
<dbReference type="PANTHER" id="PTHR43734">
    <property type="entry name" value="PHYTOENE DESATURASE"/>
    <property type="match status" value="1"/>
</dbReference>
<keyword evidence="2 4" id="KW-0125">Carotenoid biosynthesis</keyword>
<comment type="pathway">
    <text evidence="1 4">Carotenoid biosynthesis.</text>
</comment>
<dbReference type="Gene3D" id="3.50.50.60">
    <property type="entry name" value="FAD/NAD(P)-binding domain"/>
    <property type="match status" value="2"/>
</dbReference>
<dbReference type="Proteomes" id="UP000217881">
    <property type="component" value="Unassembled WGS sequence"/>
</dbReference>
<dbReference type="PRINTS" id="PR00419">
    <property type="entry name" value="ADXRDTASE"/>
</dbReference>
<evidence type="ECO:0000256" key="1">
    <source>
        <dbReference type="ARBA" id="ARBA00004829"/>
    </source>
</evidence>
<accession>A0A2A3ZQU6</accession>
<evidence type="ECO:0000313" key="6">
    <source>
        <dbReference type="EMBL" id="PCC54050.1"/>
    </source>
</evidence>
<comment type="caution">
    <text evidence="6">The sequence shown here is derived from an EMBL/GenBank/DDBJ whole genome shotgun (WGS) entry which is preliminary data.</text>
</comment>
<dbReference type="GO" id="GO:0016491">
    <property type="term" value="F:oxidoreductase activity"/>
    <property type="evidence" value="ECO:0007669"/>
    <property type="project" value="UniProtKB-KW"/>
</dbReference>
<organism evidence="6 7">
    <name type="scientific">Brevibacterium aurantiacum</name>
    <dbReference type="NCBI Taxonomy" id="273384"/>
    <lineage>
        <taxon>Bacteria</taxon>
        <taxon>Bacillati</taxon>
        <taxon>Actinomycetota</taxon>
        <taxon>Actinomycetes</taxon>
        <taxon>Micrococcales</taxon>
        <taxon>Brevibacteriaceae</taxon>
        <taxon>Brevibacterium</taxon>
    </lineage>
</organism>
<protein>
    <submittedName>
        <fullName evidence="6">Phytoene dehydrogenase</fullName>
    </submittedName>
</protein>
<name>A0A2A3ZQU6_BREAU</name>
<evidence type="ECO:0000313" key="7">
    <source>
        <dbReference type="Proteomes" id="UP000217881"/>
    </source>
</evidence>
<dbReference type="Pfam" id="PF01593">
    <property type="entry name" value="Amino_oxidase"/>
    <property type="match status" value="1"/>
</dbReference>
<sequence>MTERIGVIGGGAAGLATAALLAREGHSVDLFEQNSTLGGRIGSIEEDGYRFDTGPSWYLMPEVYEHFFNLLGTTAANELDLRTLDPAYTVFSPASQARREQSVTIPHGTAEVIDTFERIERGSGATLAKYLDSAKATKDLAIDYFLYNPFTSPKSILRAERLTALPALARLLTTSLERHASRSFHHPVLRQILQYPAIFLGTDPRKAPALYHLMSALDLSDGVLYPMGGFRTVVDALTRLVEESGVRVHTDSTVTHISTVSESGRRRSANGIAWKDQDGREHFHDCDIVVSAADLHHTETQLLGEGERSYPESWWQKVTSGPGAVLVFLGVEGEVPQLPHHSLFFTEDWSTNFDDIFGSQQKISSPASAYVCKPSHTDPNVAPFDCENLFVLIPVPADAGLGAGGDDGQGDPRIERAADQAIDQIAEWADIPDLRDRIRFRRTLGPTDFSSNYNSWLGGMLGPAHTLRQSAMFRQQNASKKVDGLYYAGATTAPGVGVPMCLISAELVLKHIRGDSSPGPLPVTDTRE</sequence>
<dbReference type="RefSeq" id="WP_096146401.1">
    <property type="nucleotide sequence ID" value="NZ_NRHA01000011.1"/>
</dbReference>
<dbReference type="InterPro" id="IPR014105">
    <property type="entry name" value="Carotenoid/retinoid_OxRdtase"/>
</dbReference>
<evidence type="ECO:0000256" key="4">
    <source>
        <dbReference type="RuleBase" id="RU362075"/>
    </source>
</evidence>
<evidence type="ECO:0000256" key="2">
    <source>
        <dbReference type="ARBA" id="ARBA00022746"/>
    </source>
</evidence>
<gene>
    <name evidence="6" type="ORF">CIK59_09810</name>
</gene>
<dbReference type="SUPFAM" id="SSF51905">
    <property type="entry name" value="FAD/NAD(P)-binding domain"/>
    <property type="match status" value="1"/>
</dbReference>
<dbReference type="AlphaFoldDB" id="A0A2A3ZQU6"/>